<dbReference type="Pfam" id="PF00041">
    <property type="entry name" value="fn3"/>
    <property type="match status" value="1"/>
</dbReference>
<proteinExistence type="predicted"/>
<dbReference type="EMBL" id="FONY01000008">
    <property type="protein sequence ID" value="SFE86028.1"/>
    <property type="molecule type" value="Genomic_DNA"/>
</dbReference>
<feature type="domain" description="Fibronectin type-III" evidence="2">
    <location>
        <begin position="19"/>
        <end position="110"/>
    </location>
</feature>
<reference evidence="3 4" key="1">
    <citation type="submission" date="2016-10" db="EMBL/GenBank/DDBJ databases">
        <authorList>
            <person name="de Groot N.N."/>
        </authorList>
    </citation>
    <scope>NUCLEOTIDE SEQUENCE [LARGE SCALE GENOMIC DNA]</scope>
    <source>
        <strain>GEY</strain>
        <strain evidence="4">DSM 9560</strain>
    </source>
</reference>
<dbReference type="CDD" id="cd00063">
    <property type="entry name" value="FN3"/>
    <property type="match status" value="8"/>
</dbReference>
<keyword evidence="1" id="KW-0677">Repeat</keyword>
<feature type="domain" description="Fibronectin type-III" evidence="2">
    <location>
        <begin position="579"/>
        <end position="674"/>
    </location>
</feature>
<evidence type="ECO:0000259" key="2">
    <source>
        <dbReference type="PROSITE" id="PS50853"/>
    </source>
</evidence>
<evidence type="ECO:0000313" key="3">
    <source>
        <dbReference type="EMBL" id="SFE86028.1"/>
    </source>
</evidence>
<dbReference type="InterPro" id="IPR013783">
    <property type="entry name" value="Ig-like_fold"/>
</dbReference>
<organism evidence="3 4">
    <name type="scientific">Thermoflexibacter ruber</name>
    <dbReference type="NCBI Taxonomy" id="1003"/>
    <lineage>
        <taxon>Bacteria</taxon>
        <taxon>Pseudomonadati</taxon>
        <taxon>Bacteroidota</taxon>
        <taxon>Cytophagia</taxon>
        <taxon>Cytophagales</taxon>
        <taxon>Thermoflexibacteraceae</taxon>
        <taxon>Thermoflexibacter</taxon>
    </lineage>
</organism>
<evidence type="ECO:0000313" key="4">
    <source>
        <dbReference type="Proteomes" id="UP000199513"/>
    </source>
</evidence>
<dbReference type="PANTHER" id="PTHR46708:SF2">
    <property type="entry name" value="FIBRONECTIN TYPE-III DOMAIN-CONTAINING PROTEIN"/>
    <property type="match status" value="1"/>
</dbReference>
<dbReference type="InterPro" id="IPR050991">
    <property type="entry name" value="ECM_Regulatory_Proteins"/>
</dbReference>
<feature type="domain" description="Fibronectin type-III" evidence="2">
    <location>
        <begin position="114"/>
        <end position="207"/>
    </location>
</feature>
<dbReference type="SMART" id="SM00060">
    <property type="entry name" value="FN3"/>
    <property type="match status" value="10"/>
</dbReference>
<dbReference type="InterPro" id="IPR036116">
    <property type="entry name" value="FN3_sf"/>
</dbReference>
<feature type="domain" description="Fibronectin type-III" evidence="2">
    <location>
        <begin position="859"/>
        <end position="950"/>
    </location>
</feature>
<feature type="domain" description="Fibronectin type-III" evidence="2">
    <location>
        <begin position="393"/>
        <end position="484"/>
    </location>
</feature>
<feature type="domain" description="Fibronectin type-III" evidence="2">
    <location>
        <begin position="300"/>
        <end position="391"/>
    </location>
</feature>
<name>A0A1I2E0C1_9BACT</name>
<accession>A0A1I2E0C1</accession>
<dbReference type="Gene3D" id="2.60.40.10">
    <property type="entry name" value="Immunoglobulins"/>
    <property type="match status" value="10"/>
</dbReference>
<dbReference type="SUPFAM" id="SSF49265">
    <property type="entry name" value="Fibronectin type III"/>
    <property type="match status" value="6"/>
</dbReference>
<dbReference type="PROSITE" id="PS50853">
    <property type="entry name" value="FN3"/>
    <property type="match status" value="7"/>
</dbReference>
<dbReference type="Proteomes" id="UP000199513">
    <property type="component" value="Unassembled WGS sequence"/>
</dbReference>
<sequence length="1292" mass="142318">MILFTLACSVAEKEFIQPKPVALEASEVEAISFRANWQVLLTAQSYLIDVAKDANFNEILPSYRSLEVTENSLLVHDLEVGHTYYYRVRAKINNVVSNFSNVIKVTTNESSFGSVLALFPTQITLESFIANWRGVSIARSYTIDVATDAEFTNILPNYNQLEVQNTQLLINNLQPNTTYFYRVRAKRGNFSTPPSNIISAKTNTLEKPNILIANQVGLNTFQANWNKVVEANEYILDVAQDANFQQILPDYQGLVLRDTSRIVRNLQPKTNYFYRVRAKRGNFLSEFSNAMSVQTDGLETPTALPASLVELSSFRANWQAVADIDNYVLTISLDANFSTPLPQYNRILVKDNFLVITGLRPNTTYFYRLATTKLGFTSEFSNIIGVTTRGLESPITIAANEIDFTSFTARWQAVEGAESYFLDVAEDFEFNRILSEYNGIEVRGLSRTIRNLEMGKTYYYRVRARKDNFTSGNSNVSSVGTRSLDGVTALPATEIEFTKFKANWTALQGADAYIVEVSEIGDFSTLLGSYNGLRLVNTSIEVSGLSAGKTYYYRIRGVRGSFFTPYSNVIAVATRNFNAPVALSATNINFTSFNARWEAVRGATSYLLEVATDINFKELVGDYKPKELLGTNETITGLSPQKSYYYRIRAKGAGAVSVYSNIINVVTLALTPPNALEATNITLSSFRANWQMVSGASSYILEVATDVGFVNKVTGYQSKEVLGTSDEVVGLLPQTTYYYRLRARIGGTAVSAYSNIIVVVSGALNPPVATAATSVTLTSFIANWNAAPNATSYLITIALNPTFTNILAGYNDLEINVTSLNIGSLVPNTTYFYRLKAKNGAAVSGVSNVIDVTTTPLDAPVALAASSVGILSFQANWQAAANASSYILDVATDMMFSNFIPGYNGKEIISLSDVITNLVPNTTYYYRVRAKGLGSTSANSNVITLTLLPLPAPVATAPTINSAEQIIAKWNTVSEANSYLLDIATDNMFTAILPSYNNFEVLGIAQIADLIDIRRNHFYRVRAKRGTAISINSNIITANNGVNNGANICKITAYPLLSDMGVHTGSINFTYPTAASTLPNRITNTELNIRFDITYSGTQITQAQMRQNSGAFPLYQTWFFTYSGAGNVASIRIENNAATFVELWTFSYNAQNRVTSWRRYSDAAGTVLIEERGYEYDAGALNPKGSVNLTTMVDELDWVYDTKINPFRLLSKDLAMMINYTTNTVPTPATPNPSYARILPFLPMNNILTETFNPTATSISYIYNYSTKGVANRRRLSIGGANPTYTFTGCSL</sequence>
<protein>
    <submittedName>
        <fullName evidence="3">Fibronectin type 3 domain-containing protein</fullName>
    </submittedName>
</protein>
<gene>
    <name evidence="3" type="ORF">SAMN04488541_100895</name>
</gene>
<dbReference type="InterPro" id="IPR003961">
    <property type="entry name" value="FN3_dom"/>
</dbReference>
<feature type="domain" description="Fibronectin type-III" evidence="2">
    <location>
        <begin position="766"/>
        <end position="858"/>
    </location>
</feature>
<evidence type="ECO:0000256" key="1">
    <source>
        <dbReference type="ARBA" id="ARBA00022737"/>
    </source>
</evidence>
<dbReference type="STRING" id="1003.SAMN04488541_100895"/>
<dbReference type="PANTHER" id="PTHR46708">
    <property type="entry name" value="TENASCIN"/>
    <property type="match status" value="1"/>
</dbReference>
<keyword evidence="4" id="KW-1185">Reference proteome</keyword>